<gene>
    <name evidence="2" type="ORF">BL253_29460</name>
</gene>
<dbReference type="Proteomes" id="UP000188929">
    <property type="component" value="Unassembled WGS sequence"/>
</dbReference>
<evidence type="ECO:0000313" key="3">
    <source>
        <dbReference type="Proteomes" id="UP000188929"/>
    </source>
</evidence>
<dbReference type="EMBL" id="MOMC01000068">
    <property type="protein sequence ID" value="ONH24755.1"/>
    <property type="molecule type" value="Genomic_DNA"/>
</dbReference>
<feature type="compositionally biased region" description="Gly residues" evidence="1">
    <location>
        <begin position="53"/>
        <end position="66"/>
    </location>
</feature>
<accession>A0A1V2I420</accession>
<comment type="caution">
    <text evidence="2">The sequence shown here is derived from an EMBL/GenBank/DDBJ whole genome shotgun (WGS) entry which is preliminary data.</text>
</comment>
<sequence>MPPARLAVSGSNYRRTAASRGRYQSLASSSPPICSLLITVLSLQTGAGRRGEGGGPPAGPTLGGRLVGATGSGDRERVTNTWRQRRNTGPQTGPAAAEAAAGRASG</sequence>
<feature type="region of interest" description="Disordered" evidence="1">
    <location>
        <begin position="1"/>
        <end position="29"/>
    </location>
</feature>
<protein>
    <submittedName>
        <fullName evidence="2">Uncharacterized protein</fullName>
    </submittedName>
</protein>
<evidence type="ECO:0000313" key="2">
    <source>
        <dbReference type="EMBL" id="ONH24755.1"/>
    </source>
</evidence>
<dbReference type="AlphaFoldDB" id="A0A1V2I420"/>
<feature type="region of interest" description="Disordered" evidence="1">
    <location>
        <begin position="46"/>
        <end position="106"/>
    </location>
</feature>
<feature type="compositionally biased region" description="Polar residues" evidence="1">
    <location>
        <begin position="79"/>
        <end position="91"/>
    </location>
</feature>
<keyword evidence="3" id="KW-1185">Reference proteome</keyword>
<organism evidence="2 3">
    <name type="scientific">Pseudofrankia asymbiotica</name>
    <dbReference type="NCBI Taxonomy" id="1834516"/>
    <lineage>
        <taxon>Bacteria</taxon>
        <taxon>Bacillati</taxon>
        <taxon>Actinomycetota</taxon>
        <taxon>Actinomycetes</taxon>
        <taxon>Frankiales</taxon>
        <taxon>Frankiaceae</taxon>
        <taxon>Pseudofrankia</taxon>
    </lineage>
</organism>
<name>A0A1V2I420_9ACTN</name>
<feature type="compositionally biased region" description="Low complexity" evidence="1">
    <location>
        <begin position="95"/>
        <end position="106"/>
    </location>
</feature>
<evidence type="ECO:0000256" key="1">
    <source>
        <dbReference type="SAM" id="MobiDB-lite"/>
    </source>
</evidence>
<proteinExistence type="predicted"/>
<reference evidence="3" key="1">
    <citation type="submission" date="2016-10" db="EMBL/GenBank/DDBJ databases">
        <title>Frankia sp. NRRL B-16386 Genome sequencing.</title>
        <authorList>
            <person name="Ghodhbane-Gtari F."/>
            <person name="Swanson E."/>
            <person name="Gueddou A."/>
            <person name="Hezbri K."/>
            <person name="Ktari K."/>
            <person name="Nouioui I."/>
            <person name="Morris K."/>
            <person name="Simpson S."/>
            <person name="Abebe-Akele F."/>
            <person name="Thomas K."/>
            <person name="Gtari M."/>
            <person name="Tisa L.S."/>
        </authorList>
    </citation>
    <scope>NUCLEOTIDE SEQUENCE [LARGE SCALE GENOMIC DNA]</scope>
    <source>
        <strain evidence="3">NRRL B-16386</strain>
    </source>
</reference>